<accession>A2SH57</accession>
<dbReference type="InterPro" id="IPR025683">
    <property type="entry name" value="Protein_beta"/>
</dbReference>
<gene>
    <name evidence="1" type="ordered locus">Mpe_A1938</name>
</gene>
<dbReference type="Proteomes" id="UP000000366">
    <property type="component" value="Chromosome"/>
</dbReference>
<evidence type="ECO:0000313" key="1">
    <source>
        <dbReference type="EMBL" id="ABM94896.1"/>
    </source>
</evidence>
<dbReference type="STRING" id="420662.Mpe_A1938"/>
<evidence type="ECO:0000313" key="2">
    <source>
        <dbReference type="Proteomes" id="UP000000366"/>
    </source>
</evidence>
<protein>
    <recommendedName>
        <fullName evidence="3">T4 beta protein</fullName>
    </recommendedName>
</protein>
<organism evidence="1 2">
    <name type="scientific">Methylibium petroleiphilum (strain ATCC BAA-1232 / LMG 22953 / PM1)</name>
    <dbReference type="NCBI Taxonomy" id="420662"/>
    <lineage>
        <taxon>Bacteria</taxon>
        <taxon>Pseudomonadati</taxon>
        <taxon>Pseudomonadota</taxon>
        <taxon>Betaproteobacteria</taxon>
        <taxon>Burkholderiales</taxon>
        <taxon>Sphaerotilaceae</taxon>
        <taxon>Methylibium</taxon>
    </lineage>
</organism>
<proteinExistence type="predicted"/>
<dbReference type="KEGG" id="mpt:Mpe_A1938"/>
<dbReference type="RefSeq" id="WP_011829533.1">
    <property type="nucleotide sequence ID" value="NC_008825.1"/>
</dbReference>
<keyword evidence="2" id="KW-1185">Reference proteome</keyword>
<dbReference type="eggNOG" id="ENOG502Z8BM">
    <property type="taxonomic scope" value="Bacteria"/>
</dbReference>
<evidence type="ECO:0008006" key="3">
    <source>
        <dbReference type="Google" id="ProtNLM"/>
    </source>
</evidence>
<reference evidence="1 2" key="1">
    <citation type="journal article" date="2007" name="J. Bacteriol.">
        <title>Whole-genome analysis of the methyl tert-butyl ether-degrading beta-proteobacterium Methylibium petroleiphilum PM1.</title>
        <authorList>
            <person name="Kane S.R."/>
            <person name="Chakicherla A.Y."/>
            <person name="Chain P.S.G."/>
            <person name="Schmidt R."/>
            <person name="Shin M.W."/>
            <person name="Legler T.C."/>
            <person name="Scow K.M."/>
            <person name="Larimer F.W."/>
            <person name="Lucas S.M."/>
            <person name="Richardson P.M."/>
            <person name="Hristova K.R."/>
        </authorList>
    </citation>
    <scope>NUCLEOTIDE SEQUENCE [LARGE SCALE GENOMIC DNA]</scope>
    <source>
        <strain evidence="2">ATCC BAA-1232 / LMG 22953 / PM1</strain>
    </source>
</reference>
<dbReference type="AlphaFoldDB" id="A2SH57"/>
<sequence>MINISFDGYSYYPTLRTRQAELKGLEMLDPYRKRQIVPLLTLGRWPKAIDFVKSAERAAAAMPDLPYFLDLTTDGNHLADQQLALRNPVGAFEAWRRFTAQYPRAIPVVQIVSGARVRDVTKQAQEIERAVGKVAFRIKEFSAETAMVVNALSALDNPRNAIVFIDCQYIRSALSAYATATIASINQLRIEYPELMIVVLSTSFPSSTLSFAGRDQQQQRGSIDILERDLHARIGGSPVAAYGDHGSVHSVVYDDAQVMRWVPRVDYPRQLDWYFERRSGVDATAGYVSAAQAVLATDAEIGSRDIWGEDMIRQAAGGTPHGKAPSSWISVRVNIHLARQIDFSAKLGAGLDAEEDTEE</sequence>
<dbReference type="Pfam" id="PF14350">
    <property type="entry name" value="Beta_protein"/>
    <property type="match status" value="1"/>
</dbReference>
<name>A2SH57_METPP</name>
<dbReference type="HOGENOM" id="CLU_064052_0_0_4"/>
<dbReference type="EMBL" id="CP000555">
    <property type="protein sequence ID" value="ABM94896.1"/>
    <property type="molecule type" value="Genomic_DNA"/>
</dbReference>